<evidence type="ECO:0000256" key="3">
    <source>
        <dbReference type="ARBA" id="ARBA00022989"/>
    </source>
</evidence>
<feature type="transmembrane region" description="Helical" evidence="5">
    <location>
        <begin position="41"/>
        <end position="62"/>
    </location>
</feature>
<dbReference type="InterPro" id="IPR059112">
    <property type="entry name" value="CysZ/EI24"/>
</dbReference>
<dbReference type="PANTHER" id="PTHR21389">
    <property type="entry name" value="P53 INDUCED PROTEIN"/>
    <property type="match status" value="1"/>
</dbReference>
<sequence length="384" mass="42164">MSLARSAKLHARWAYGGWTDANRWKRAMGLVQMSSELRMGLLKGLLLSTAVCALVYFFRLTMLPSRTWYDEADSFENEDTSAVWVGSVSSAFWLYPLIAGSYLMASTWTTGVAEAAYSAQNVKVAGIRQRLQATTWVEHVCRLALIVNYSVVCFGLQCIPYLGPPLAFLVMSMVDGYFCFEQIWAVRGWSLEKRLRFSESHWSYLIGFGVPSTAVSFFHPSGLLNLMLFMLVFPICSVLALLADPQPQSTALGSQAAVLPTAPQADRSKELSLLLPARIPLFWPTVRFRRLLVAHVAPAISQYVPPAASSTPRKKYDQAGMPSSVPRRSAAQFVGGAWTSAPATPSPPVYEAPAQPAPWHASAVSIPMAADQSTLGARKFQKMA</sequence>
<dbReference type="GO" id="GO:0016236">
    <property type="term" value="P:macroautophagy"/>
    <property type="evidence" value="ECO:0007669"/>
    <property type="project" value="TreeGrafter"/>
</dbReference>
<feature type="transmembrane region" description="Helical" evidence="5">
    <location>
        <begin position="140"/>
        <end position="162"/>
    </location>
</feature>
<keyword evidence="2 5" id="KW-0812">Transmembrane</keyword>
<dbReference type="GO" id="GO:0005783">
    <property type="term" value="C:endoplasmic reticulum"/>
    <property type="evidence" value="ECO:0007669"/>
    <property type="project" value="TreeGrafter"/>
</dbReference>
<dbReference type="Pfam" id="PF07264">
    <property type="entry name" value="EI24"/>
    <property type="match status" value="1"/>
</dbReference>
<organism evidence="6 7">
    <name type="scientific">Malassezia japonica</name>
    <dbReference type="NCBI Taxonomy" id="223818"/>
    <lineage>
        <taxon>Eukaryota</taxon>
        <taxon>Fungi</taxon>
        <taxon>Dikarya</taxon>
        <taxon>Basidiomycota</taxon>
        <taxon>Ustilaginomycotina</taxon>
        <taxon>Malasseziomycetes</taxon>
        <taxon>Malasseziales</taxon>
        <taxon>Malasseziaceae</taxon>
        <taxon>Malassezia</taxon>
    </lineage>
</organism>
<dbReference type="PANTHER" id="PTHR21389:SF0">
    <property type="entry name" value="ETOPOSIDE-INDUCED PROTEIN 2.4 HOMOLOG"/>
    <property type="match status" value="1"/>
</dbReference>
<dbReference type="Proteomes" id="UP001217754">
    <property type="component" value="Chromosome 8"/>
</dbReference>
<feature type="transmembrane region" description="Helical" evidence="5">
    <location>
        <begin position="224"/>
        <end position="243"/>
    </location>
</feature>
<evidence type="ECO:0000256" key="5">
    <source>
        <dbReference type="SAM" id="Phobius"/>
    </source>
</evidence>
<protein>
    <recommendedName>
        <fullName evidence="8">Etoposide-induced protein 2.4</fullName>
    </recommendedName>
</protein>
<dbReference type="AlphaFoldDB" id="A0AAF0F587"/>
<evidence type="ECO:0000256" key="1">
    <source>
        <dbReference type="ARBA" id="ARBA00004141"/>
    </source>
</evidence>
<keyword evidence="3 5" id="KW-1133">Transmembrane helix</keyword>
<reference evidence="6" key="1">
    <citation type="submission" date="2023-03" db="EMBL/GenBank/DDBJ databases">
        <title>Mating type loci evolution in Malassezia.</title>
        <authorList>
            <person name="Coelho M.A."/>
        </authorList>
    </citation>
    <scope>NUCLEOTIDE SEQUENCE</scope>
    <source>
        <strain evidence="6">CBS 9431</strain>
    </source>
</reference>
<keyword evidence="4 5" id="KW-0472">Membrane</keyword>
<dbReference type="RefSeq" id="XP_060123714.1">
    <property type="nucleotide sequence ID" value="XM_060267731.1"/>
</dbReference>
<gene>
    <name evidence="6" type="ORF">MJAP1_003806</name>
</gene>
<dbReference type="GO" id="GO:0016020">
    <property type="term" value="C:membrane"/>
    <property type="evidence" value="ECO:0007669"/>
    <property type="project" value="UniProtKB-SubCell"/>
</dbReference>
<feature type="transmembrane region" description="Helical" evidence="5">
    <location>
        <begin position="82"/>
        <end position="105"/>
    </location>
</feature>
<dbReference type="GeneID" id="85227457"/>
<proteinExistence type="predicted"/>
<keyword evidence="7" id="KW-1185">Reference proteome</keyword>
<evidence type="ECO:0000313" key="6">
    <source>
        <dbReference type="EMBL" id="WFD40817.1"/>
    </source>
</evidence>
<dbReference type="EMBL" id="CP119965">
    <property type="protein sequence ID" value="WFD40817.1"/>
    <property type="molecule type" value="Genomic_DNA"/>
</dbReference>
<evidence type="ECO:0008006" key="8">
    <source>
        <dbReference type="Google" id="ProtNLM"/>
    </source>
</evidence>
<comment type="subcellular location">
    <subcellularLocation>
        <location evidence="1">Membrane</location>
        <topology evidence="1">Multi-pass membrane protein</topology>
    </subcellularLocation>
</comment>
<evidence type="ECO:0000313" key="7">
    <source>
        <dbReference type="Proteomes" id="UP001217754"/>
    </source>
</evidence>
<accession>A0AAF0F587</accession>
<name>A0AAF0F587_9BASI</name>
<evidence type="ECO:0000256" key="4">
    <source>
        <dbReference type="ARBA" id="ARBA00023136"/>
    </source>
</evidence>
<evidence type="ECO:0000256" key="2">
    <source>
        <dbReference type="ARBA" id="ARBA00022692"/>
    </source>
</evidence>